<protein>
    <submittedName>
        <fullName evidence="7">Radical SAM protein</fullName>
    </submittedName>
</protein>
<feature type="domain" description="Radical SAM core" evidence="6">
    <location>
        <begin position="11"/>
        <end position="240"/>
    </location>
</feature>
<dbReference type="SFLD" id="SFLDS00029">
    <property type="entry name" value="Radical_SAM"/>
    <property type="match status" value="1"/>
</dbReference>
<accession>A0A388SEC5</accession>
<proteinExistence type="predicted"/>
<dbReference type="SUPFAM" id="SSF102114">
    <property type="entry name" value="Radical SAM enzymes"/>
    <property type="match status" value="1"/>
</dbReference>
<evidence type="ECO:0000256" key="2">
    <source>
        <dbReference type="ARBA" id="ARBA00022691"/>
    </source>
</evidence>
<name>A0A388SEC5_9BURK</name>
<dbReference type="InterPro" id="IPR023404">
    <property type="entry name" value="rSAM_horseshoe"/>
</dbReference>
<reference evidence="7 8" key="1">
    <citation type="journal article" date="2018" name="Int. J. Syst. Evol. Microbiol.">
        <title>Mesosutterella multiformis gen. nov., sp. nov., a member of the family Sutterellaceae and Sutterella megalosphaeroides sp. nov., isolated from human faeces.</title>
        <authorList>
            <person name="Sakamoto M."/>
            <person name="Ikeyama N."/>
            <person name="Kunihiro T."/>
            <person name="Iino T."/>
            <person name="Yuki M."/>
            <person name="Ohkuma M."/>
        </authorList>
    </citation>
    <scope>NUCLEOTIDE SEQUENCE [LARGE SCALE GENOMIC DNA]</scope>
    <source>
        <strain evidence="7 8">4NBBH2</strain>
    </source>
</reference>
<sequence>MHFSGPIVRPQTDADSLFIEVTVGCTHNSCRFCNFYEGVPFRMAKLEDIESDLKEAKGYLPTVRKIWANGGNPFVMSTEKQIRVWELIKRYYPEARLSTYAIITDFRNKTVDDIRRIKASGLDDLVIGIESGDDEVLEAVDKGYKSDEIIEACRKLDEAGLDYRMIYLGGLAGAGKLEASAKKSAAIINQIHPYYMYLTTVSVLPGTPLYRDMMEGKFKEATEKERIKEMRELIADVNIPITVNSENAASSVNFTVDLPTEKPLILNELDKFLANFSDDAEKAMSRRRHYMRSV</sequence>
<dbReference type="SFLD" id="SFLDG01095">
    <property type="entry name" value="Uncharacterised_Radical_SAM_Su"/>
    <property type="match status" value="1"/>
</dbReference>
<organism evidence="7 8">
    <name type="scientific">Mesosutterella multiformis</name>
    <dbReference type="NCBI Taxonomy" id="2259133"/>
    <lineage>
        <taxon>Bacteria</taxon>
        <taxon>Pseudomonadati</taxon>
        <taxon>Pseudomonadota</taxon>
        <taxon>Betaproteobacteria</taxon>
        <taxon>Burkholderiales</taxon>
        <taxon>Sutterellaceae</taxon>
        <taxon>Mesosutterella</taxon>
    </lineage>
</organism>
<dbReference type="SMART" id="SM00729">
    <property type="entry name" value="Elp3"/>
    <property type="match status" value="1"/>
</dbReference>
<dbReference type="PANTHER" id="PTHR43409">
    <property type="entry name" value="ANAEROBIC MAGNESIUM-PROTOPORPHYRIN IX MONOMETHYL ESTER CYCLASE-RELATED"/>
    <property type="match status" value="1"/>
</dbReference>
<dbReference type="OrthoDB" id="9801424at2"/>
<dbReference type="GO" id="GO:0046872">
    <property type="term" value="F:metal ion binding"/>
    <property type="evidence" value="ECO:0007669"/>
    <property type="project" value="UniProtKB-KW"/>
</dbReference>
<dbReference type="InterPro" id="IPR007197">
    <property type="entry name" value="rSAM"/>
</dbReference>
<dbReference type="Pfam" id="PF04055">
    <property type="entry name" value="Radical_SAM"/>
    <property type="match status" value="1"/>
</dbReference>
<evidence type="ECO:0000313" key="8">
    <source>
        <dbReference type="Proteomes" id="UP000266091"/>
    </source>
</evidence>
<keyword evidence="8" id="KW-1185">Reference proteome</keyword>
<dbReference type="InterPro" id="IPR058240">
    <property type="entry name" value="rSAM_sf"/>
</dbReference>
<evidence type="ECO:0000256" key="5">
    <source>
        <dbReference type="ARBA" id="ARBA00023014"/>
    </source>
</evidence>
<comment type="caution">
    <text evidence="7">The sequence shown here is derived from an EMBL/GenBank/DDBJ whole genome shotgun (WGS) entry which is preliminary data.</text>
</comment>
<keyword evidence="5" id="KW-0411">Iron-sulfur</keyword>
<dbReference type="PANTHER" id="PTHR43409:SF4">
    <property type="entry name" value="RADICAL SAM SUPERFAMILY PROTEIN"/>
    <property type="match status" value="1"/>
</dbReference>
<keyword evidence="2" id="KW-0949">S-adenosyl-L-methionine</keyword>
<dbReference type="AlphaFoldDB" id="A0A388SEC5"/>
<gene>
    <name evidence="7" type="ORF">MESMUL_20860</name>
</gene>
<accession>A0A401LI32</accession>
<dbReference type="SFLD" id="SFLDG01082">
    <property type="entry name" value="B12-binding_domain_containing"/>
    <property type="match status" value="1"/>
</dbReference>
<keyword evidence="3" id="KW-0479">Metal-binding</keyword>
<evidence type="ECO:0000256" key="4">
    <source>
        <dbReference type="ARBA" id="ARBA00023004"/>
    </source>
</evidence>
<dbReference type="PROSITE" id="PS51918">
    <property type="entry name" value="RADICAL_SAM"/>
    <property type="match status" value="1"/>
</dbReference>
<dbReference type="GO" id="GO:0051536">
    <property type="term" value="F:iron-sulfur cluster binding"/>
    <property type="evidence" value="ECO:0007669"/>
    <property type="project" value="UniProtKB-KW"/>
</dbReference>
<comment type="cofactor">
    <cofactor evidence="1">
        <name>[4Fe-4S] cluster</name>
        <dbReference type="ChEBI" id="CHEBI:49883"/>
    </cofactor>
</comment>
<evidence type="ECO:0000256" key="3">
    <source>
        <dbReference type="ARBA" id="ARBA00022723"/>
    </source>
</evidence>
<dbReference type="GO" id="GO:0003824">
    <property type="term" value="F:catalytic activity"/>
    <property type="evidence" value="ECO:0007669"/>
    <property type="project" value="InterPro"/>
</dbReference>
<dbReference type="Gene3D" id="3.80.30.20">
    <property type="entry name" value="tm_1862 like domain"/>
    <property type="match status" value="1"/>
</dbReference>
<evidence type="ECO:0000313" key="7">
    <source>
        <dbReference type="EMBL" id="GBO94732.1"/>
    </source>
</evidence>
<evidence type="ECO:0000259" key="6">
    <source>
        <dbReference type="PROSITE" id="PS51918"/>
    </source>
</evidence>
<dbReference type="CDD" id="cd01335">
    <property type="entry name" value="Radical_SAM"/>
    <property type="match status" value="1"/>
</dbReference>
<dbReference type="InterPro" id="IPR051198">
    <property type="entry name" value="BchE-like"/>
</dbReference>
<dbReference type="InterPro" id="IPR006638">
    <property type="entry name" value="Elp3/MiaA/NifB-like_rSAM"/>
</dbReference>
<evidence type="ECO:0000256" key="1">
    <source>
        <dbReference type="ARBA" id="ARBA00001966"/>
    </source>
</evidence>
<dbReference type="Proteomes" id="UP000266091">
    <property type="component" value="Unassembled WGS sequence"/>
</dbReference>
<dbReference type="RefSeq" id="WP_116270944.1">
    <property type="nucleotide sequence ID" value="NZ_BGZJ01000002.1"/>
</dbReference>
<keyword evidence="4" id="KW-0408">Iron</keyword>
<dbReference type="EMBL" id="BGZJ01000002">
    <property type="protein sequence ID" value="GBO94732.1"/>
    <property type="molecule type" value="Genomic_DNA"/>
</dbReference>